<dbReference type="Pfam" id="PF13649">
    <property type="entry name" value="Methyltransf_25"/>
    <property type="match status" value="1"/>
</dbReference>
<protein>
    <submittedName>
        <fullName evidence="2">Ribosomal RNA small subunit methyltransferase C</fullName>
    </submittedName>
</protein>
<feature type="domain" description="Methyltransferase" evidence="1">
    <location>
        <begin position="36"/>
        <end position="132"/>
    </location>
</feature>
<evidence type="ECO:0000313" key="2">
    <source>
        <dbReference type="EMBL" id="VCU11085.1"/>
    </source>
</evidence>
<sequence>MDPRPRGRSAERAEPPVPARIAAALAVLDLAPHDRVLEIGCGRGVAVAAIAPRLTRSHLTAIDRSAVAIAAARDRNAAHVAAGTVAFLEVSLRDARLPPGAFTKAFAIDVNLFWLDGSAELAVLAAALSRGGRLHLIHQAPSHTGRPRIVDGLRRELAAAGFVVDRLDSPDDTGVPLVVVTARPPD</sequence>
<evidence type="ECO:0000259" key="1">
    <source>
        <dbReference type="Pfam" id="PF13649"/>
    </source>
</evidence>
<dbReference type="InterPro" id="IPR041698">
    <property type="entry name" value="Methyltransf_25"/>
</dbReference>
<keyword evidence="3" id="KW-1185">Reference proteome</keyword>
<comment type="caution">
    <text evidence="2">The sequence shown here is derived from an EMBL/GenBank/DDBJ whole genome shotgun (WGS) entry which is preliminary data.</text>
</comment>
<proteinExistence type="predicted"/>
<accession>A0A447D0T8</accession>
<dbReference type="GO" id="GO:0008168">
    <property type="term" value="F:methyltransferase activity"/>
    <property type="evidence" value="ECO:0007669"/>
    <property type="project" value="UniProtKB-KW"/>
</dbReference>
<gene>
    <name evidence="2" type="primary">rsmC</name>
    <name evidence="2" type="ORF">RHODGE_RHODGE_04289</name>
</gene>
<reference evidence="3" key="1">
    <citation type="submission" date="2018-10" db="EMBL/GenBank/DDBJ databases">
        <authorList>
            <person name="Peiro R."/>
            <person name="Begona"/>
            <person name="Cbmso G."/>
            <person name="Lopez M."/>
            <person name="Gonzalez S."/>
            <person name="Sacristan E."/>
            <person name="Castillo E."/>
        </authorList>
    </citation>
    <scope>NUCLEOTIDE SEQUENCE [LARGE SCALE GENOMIC DNA]</scope>
</reference>
<evidence type="ECO:0000313" key="3">
    <source>
        <dbReference type="Proteomes" id="UP000289200"/>
    </source>
</evidence>
<dbReference type="CDD" id="cd02440">
    <property type="entry name" value="AdoMet_MTases"/>
    <property type="match status" value="1"/>
</dbReference>
<dbReference type="Gene3D" id="3.40.50.150">
    <property type="entry name" value="Vaccinia Virus protein VP39"/>
    <property type="match status" value="1"/>
</dbReference>
<dbReference type="InterPro" id="IPR029063">
    <property type="entry name" value="SAM-dependent_MTases_sf"/>
</dbReference>
<dbReference type="GO" id="GO:0032259">
    <property type="term" value="P:methylation"/>
    <property type="evidence" value="ECO:0007669"/>
    <property type="project" value="UniProtKB-KW"/>
</dbReference>
<dbReference type="RefSeq" id="WP_129611105.1">
    <property type="nucleotide sequence ID" value="NZ_UWOC01000188.1"/>
</dbReference>
<dbReference type="AlphaFoldDB" id="A0A447D0T8"/>
<keyword evidence="2" id="KW-0808">Transferase</keyword>
<organism evidence="2 3">
    <name type="scientific">Rhodoplanes serenus</name>
    <dbReference type="NCBI Taxonomy" id="200615"/>
    <lineage>
        <taxon>Bacteria</taxon>
        <taxon>Pseudomonadati</taxon>
        <taxon>Pseudomonadota</taxon>
        <taxon>Alphaproteobacteria</taxon>
        <taxon>Hyphomicrobiales</taxon>
        <taxon>Nitrobacteraceae</taxon>
        <taxon>Rhodoplanes</taxon>
    </lineage>
</organism>
<dbReference type="EMBL" id="UWOC01000188">
    <property type="protein sequence ID" value="VCU11085.1"/>
    <property type="molecule type" value="Genomic_DNA"/>
</dbReference>
<name>A0A447D0T8_9BRAD</name>
<dbReference type="SUPFAM" id="SSF53335">
    <property type="entry name" value="S-adenosyl-L-methionine-dependent methyltransferases"/>
    <property type="match status" value="1"/>
</dbReference>
<dbReference type="Proteomes" id="UP000289200">
    <property type="component" value="Unassembled WGS sequence"/>
</dbReference>
<dbReference type="OrthoDB" id="4571118at2"/>
<keyword evidence="2" id="KW-0489">Methyltransferase</keyword>